<sequence>MAFHDLVFGIIFFIQTGVGVLGNFFLLCLYAITFLTGHRLKPIDSILVHLALSNFIVLIIKGIPQTMLALGLKIFLDNFACKFIIYIHRVARSLSLTFTCLLSVFQMITISSFTWFKLSGLKNKLPKNIVTFCLFSWILCLLMNIYMFANIQNFRENSNNTRIWHMGFCLGFTSGSFKAILLVITFSIPDFLCVGCMVMASGYLVLFLHRHHQVVQHIHSSSFIPRTSPETRATHTILVLVSTYVSFNSINSIMVIYLFQFEKYHQWLMTTSAFLAACFPAISPFVLIFHDSRILHLYYSTLGKDKLPNSSS</sequence>
<feature type="domain" description="G-protein coupled receptors family 1 profile" evidence="14">
    <location>
        <begin position="22"/>
        <end position="287"/>
    </location>
</feature>
<dbReference type="PRINTS" id="PR01534">
    <property type="entry name" value="VOMERONASL1R"/>
</dbReference>
<dbReference type="OrthoDB" id="9450658at2759"/>
<evidence type="ECO:0000313" key="16">
    <source>
        <dbReference type="Proteomes" id="UP000002280"/>
    </source>
</evidence>
<evidence type="ECO:0000256" key="4">
    <source>
        <dbReference type="ARBA" id="ARBA00022475"/>
    </source>
</evidence>
<feature type="transmembrane region" description="Helical" evidence="13">
    <location>
        <begin position="188"/>
        <end position="208"/>
    </location>
</feature>
<evidence type="ECO:0000256" key="8">
    <source>
        <dbReference type="ARBA" id="ARBA00023040"/>
    </source>
</evidence>
<dbReference type="GO" id="GO:0005886">
    <property type="term" value="C:plasma membrane"/>
    <property type="evidence" value="ECO:0000318"/>
    <property type="project" value="GO_Central"/>
</dbReference>
<keyword evidence="9 13" id="KW-0472">Membrane</keyword>
<evidence type="ECO:0000259" key="14">
    <source>
        <dbReference type="PROSITE" id="PS50262"/>
    </source>
</evidence>
<dbReference type="KEGG" id="mdo:100014666"/>
<dbReference type="CTD" id="100014666"/>
<reference evidence="15 16" key="1">
    <citation type="journal article" date="2007" name="Nature">
        <title>Genome of the marsupial Monodelphis domestica reveals innovation in non-coding sequences.</title>
        <authorList>
            <person name="Mikkelsen T.S."/>
            <person name="Wakefield M.J."/>
            <person name="Aken B."/>
            <person name="Amemiya C.T."/>
            <person name="Chang J.L."/>
            <person name="Duke S."/>
            <person name="Garber M."/>
            <person name="Gentles A.J."/>
            <person name="Goodstadt L."/>
            <person name="Heger A."/>
            <person name="Jurka J."/>
            <person name="Kamal M."/>
            <person name="Mauceli E."/>
            <person name="Searle S.M."/>
            <person name="Sharpe T."/>
            <person name="Baker M.L."/>
            <person name="Batzer M.A."/>
            <person name="Benos P.V."/>
            <person name="Belov K."/>
            <person name="Clamp M."/>
            <person name="Cook A."/>
            <person name="Cuff J."/>
            <person name="Das R."/>
            <person name="Davidow L."/>
            <person name="Deakin J.E."/>
            <person name="Fazzari M.J."/>
            <person name="Glass J.L."/>
            <person name="Grabherr M."/>
            <person name="Greally J.M."/>
            <person name="Gu W."/>
            <person name="Hore T.A."/>
            <person name="Huttley G.A."/>
            <person name="Kleber M."/>
            <person name="Jirtle R.L."/>
            <person name="Koina E."/>
            <person name="Lee J.T."/>
            <person name="Mahony S."/>
            <person name="Marra M.A."/>
            <person name="Miller R.D."/>
            <person name="Nicholls R.D."/>
            <person name="Oda M."/>
            <person name="Papenfuss A.T."/>
            <person name="Parra Z.E."/>
            <person name="Pollock D.D."/>
            <person name="Ray D.A."/>
            <person name="Schein J.E."/>
            <person name="Speed T.P."/>
            <person name="Thompson K."/>
            <person name="VandeBerg J.L."/>
            <person name="Wade C.M."/>
            <person name="Walker J.A."/>
            <person name="Waters P.D."/>
            <person name="Webber C."/>
            <person name="Weidman J.R."/>
            <person name="Xie X."/>
            <person name="Zody M.C."/>
            <person name="Baldwin J."/>
            <person name="Abdouelleil A."/>
            <person name="Abdulkadir J."/>
            <person name="Abebe A."/>
            <person name="Abera B."/>
            <person name="Abreu J."/>
            <person name="Acer S.C."/>
            <person name="Aftuck L."/>
            <person name="Alexander A."/>
            <person name="An P."/>
            <person name="Anderson E."/>
            <person name="Anderson S."/>
            <person name="Arachi H."/>
            <person name="Azer M."/>
            <person name="Bachantsang P."/>
            <person name="Barry A."/>
            <person name="Bayul T."/>
            <person name="Berlin A."/>
            <person name="Bessette D."/>
            <person name="Bloom T."/>
            <person name="Bloom T."/>
            <person name="Boguslavskiy L."/>
            <person name="Bonnet C."/>
            <person name="Boukhgalter B."/>
            <person name="Bourzgui I."/>
            <person name="Brown A."/>
            <person name="Cahill P."/>
            <person name="Channer S."/>
            <person name="Cheshatsang Y."/>
            <person name="Chuda L."/>
            <person name="Citroen M."/>
            <person name="Collymore A."/>
            <person name="Cooke P."/>
            <person name="Costello M."/>
            <person name="D'Aco K."/>
            <person name="Daza R."/>
            <person name="De Haan G."/>
            <person name="DeGray S."/>
            <person name="DeMaso C."/>
            <person name="Dhargay N."/>
            <person name="Dooley K."/>
            <person name="Dooley E."/>
            <person name="Doricent M."/>
            <person name="Dorje P."/>
            <person name="Dorjee K."/>
            <person name="Dupes A."/>
            <person name="Elong R."/>
            <person name="Falk J."/>
            <person name="Farina A."/>
            <person name="Faro S."/>
            <person name="Ferguson D."/>
            <person name="Fisher S."/>
            <person name="Foley C.D."/>
            <person name="Franke A."/>
            <person name="Friedrich D."/>
            <person name="Gadbois L."/>
            <person name="Gearin G."/>
            <person name="Gearin C.R."/>
            <person name="Giannoukos G."/>
            <person name="Goode T."/>
            <person name="Graham J."/>
            <person name="Grandbois E."/>
            <person name="Grewal S."/>
            <person name="Gyaltsen K."/>
            <person name="Hafez N."/>
            <person name="Hagos B."/>
            <person name="Hall J."/>
            <person name="Henson C."/>
            <person name="Hollinger A."/>
            <person name="Honan T."/>
            <person name="Huard M.D."/>
            <person name="Hughes L."/>
            <person name="Hurhula B."/>
            <person name="Husby M.E."/>
            <person name="Kamat A."/>
            <person name="Kanga B."/>
            <person name="Kashin S."/>
            <person name="Khazanovich D."/>
            <person name="Kisner P."/>
            <person name="Lance K."/>
            <person name="Lara M."/>
            <person name="Lee W."/>
            <person name="Lennon N."/>
            <person name="Letendre F."/>
            <person name="LeVine R."/>
            <person name="Lipovsky A."/>
            <person name="Liu X."/>
            <person name="Liu J."/>
            <person name="Liu S."/>
            <person name="Lokyitsang T."/>
            <person name="Lokyitsang Y."/>
            <person name="Lubonja R."/>
            <person name="Lui A."/>
            <person name="MacDonald P."/>
            <person name="Magnisalis V."/>
            <person name="Maru K."/>
            <person name="Matthews C."/>
            <person name="McCusker W."/>
            <person name="McDonough S."/>
            <person name="Mehta T."/>
            <person name="Meldrim J."/>
            <person name="Meneus L."/>
            <person name="Mihai O."/>
            <person name="Mihalev A."/>
            <person name="Mihova T."/>
            <person name="Mittelman R."/>
            <person name="Mlenga V."/>
            <person name="Montmayeur A."/>
            <person name="Mulrain L."/>
            <person name="Navidi A."/>
            <person name="Naylor J."/>
            <person name="Negash T."/>
            <person name="Nguyen T."/>
            <person name="Nguyen N."/>
            <person name="Nicol R."/>
            <person name="Norbu C."/>
            <person name="Norbu N."/>
            <person name="Novod N."/>
            <person name="O'Neill B."/>
            <person name="Osman S."/>
            <person name="Markiewicz E."/>
            <person name="Oyono O.L."/>
            <person name="Patti C."/>
            <person name="Phunkhang P."/>
            <person name="Pierre F."/>
            <person name="Priest M."/>
            <person name="Raghuraman S."/>
            <person name="Rege F."/>
            <person name="Reyes R."/>
            <person name="Rise C."/>
            <person name="Rogov P."/>
            <person name="Ross K."/>
            <person name="Ryan E."/>
            <person name="Settipalli S."/>
            <person name="Shea T."/>
            <person name="Sherpa N."/>
            <person name="Shi L."/>
            <person name="Shih D."/>
            <person name="Sparrow T."/>
            <person name="Spaulding J."/>
            <person name="Stalker J."/>
            <person name="Stange-Thomann N."/>
            <person name="Stavropoulos S."/>
            <person name="Stone C."/>
            <person name="Strader C."/>
            <person name="Tesfaye S."/>
            <person name="Thomson T."/>
            <person name="Thoulutsang Y."/>
            <person name="Thoulutsang D."/>
            <person name="Topham K."/>
            <person name="Topping I."/>
            <person name="Tsamla T."/>
            <person name="Vassiliev H."/>
            <person name="Vo A."/>
            <person name="Wangchuk T."/>
            <person name="Wangdi T."/>
            <person name="Weiand M."/>
            <person name="Wilkinson J."/>
            <person name="Wilson A."/>
            <person name="Yadav S."/>
            <person name="Young G."/>
            <person name="Yu Q."/>
            <person name="Zembek L."/>
            <person name="Zhong D."/>
            <person name="Zimmer A."/>
            <person name="Zwirko Z."/>
            <person name="Jaffe D.B."/>
            <person name="Alvarez P."/>
            <person name="Brockman W."/>
            <person name="Butler J."/>
            <person name="Chin C."/>
            <person name="Gnerre S."/>
            <person name="MacCallum I."/>
            <person name="Graves J.A."/>
            <person name="Ponting C.P."/>
            <person name="Breen M."/>
            <person name="Samollow P.B."/>
            <person name="Lander E.S."/>
            <person name="Lindblad-Toh K."/>
        </authorList>
    </citation>
    <scope>NUCLEOTIDE SEQUENCE [LARGE SCALE GENOMIC DNA]</scope>
</reference>
<keyword evidence="7 13" id="KW-1133">Transmembrane helix</keyword>
<feature type="transmembrane region" description="Helical" evidence="13">
    <location>
        <begin position="267"/>
        <end position="289"/>
    </location>
</feature>
<dbReference type="PROSITE" id="PS50262">
    <property type="entry name" value="G_PROTEIN_RECEP_F1_2"/>
    <property type="match status" value="1"/>
</dbReference>
<dbReference type="FunFam" id="1.20.1070.10:FF:000033">
    <property type="entry name" value="Vomeronasal type-1 receptor"/>
    <property type="match status" value="1"/>
</dbReference>
<keyword evidence="10 13" id="KW-0675">Receptor</keyword>
<keyword evidence="6 13" id="KW-0812">Transmembrane</keyword>
<evidence type="ECO:0000256" key="11">
    <source>
        <dbReference type="ARBA" id="ARBA00023180"/>
    </source>
</evidence>
<dbReference type="GO" id="GO:0007606">
    <property type="term" value="P:sensory perception of chemical stimulus"/>
    <property type="evidence" value="ECO:0007669"/>
    <property type="project" value="UniProtKB-ARBA"/>
</dbReference>
<dbReference type="GO" id="GO:0019236">
    <property type="term" value="P:response to pheromone"/>
    <property type="evidence" value="ECO:0007669"/>
    <property type="project" value="UniProtKB-KW"/>
</dbReference>
<comment type="similarity">
    <text evidence="3 13">Belongs to the G-protein coupled receptor 1 family.</text>
</comment>
<organism evidence="15 16">
    <name type="scientific">Monodelphis domestica</name>
    <name type="common">Gray short-tailed opossum</name>
    <dbReference type="NCBI Taxonomy" id="13616"/>
    <lineage>
        <taxon>Eukaryota</taxon>
        <taxon>Metazoa</taxon>
        <taxon>Chordata</taxon>
        <taxon>Craniata</taxon>
        <taxon>Vertebrata</taxon>
        <taxon>Euteleostomi</taxon>
        <taxon>Mammalia</taxon>
        <taxon>Metatheria</taxon>
        <taxon>Didelphimorphia</taxon>
        <taxon>Didelphidae</taxon>
        <taxon>Monodelphis</taxon>
    </lineage>
</organism>
<keyword evidence="8 13" id="KW-0297">G-protein coupled receptor</keyword>
<keyword evidence="12 13" id="KW-0807">Transducer</keyword>
<dbReference type="PANTHER" id="PTHR24062">
    <property type="entry name" value="VOMERONASAL TYPE-1 RECEPTOR"/>
    <property type="match status" value="1"/>
</dbReference>
<evidence type="ECO:0000256" key="5">
    <source>
        <dbReference type="ARBA" id="ARBA00022507"/>
    </source>
</evidence>
<evidence type="ECO:0000256" key="3">
    <source>
        <dbReference type="ARBA" id="ARBA00010663"/>
    </source>
</evidence>
<proteinExistence type="inferred from homology"/>
<feature type="transmembrane region" description="Helical" evidence="13">
    <location>
        <begin position="6"/>
        <end position="34"/>
    </location>
</feature>
<dbReference type="InterPro" id="IPR004072">
    <property type="entry name" value="Vmron_rcpt_1"/>
</dbReference>
<comment type="subcellular location">
    <subcellularLocation>
        <location evidence="2 13">Cell membrane</location>
        <topology evidence="2 13">Multi-pass membrane protein</topology>
    </subcellularLocation>
</comment>
<reference evidence="15" key="2">
    <citation type="submission" date="2025-08" db="UniProtKB">
        <authorList>
            <consortium name="Ensembl"/>
        </authorList>
    </citation>
    <scope>IDENTIFICATION</scope>
</reference>
<dbReference type="OMA" id="LATNFIM"/>
<dbReference type="HOGENOM" id="CLU_058641_1_0_1"/>
<evidence type="ECO:0000256" key="10">
    <source>
        <dbReference type="ARBA" id="ARBA00023170"/>
    </source>
</evidence>
<dbReference type="Pfam" id="PF03402">
    <property type="entry name" value="V1R"/>
    <property type="match status" value="1"/>
</dbReference>
<dbReference type="Gene3D" id="1.20.1070.10">
    <property type="entry name" value="Rhodopsin 7-helix transmembrane proteins"/>
    <property type="match status" value="1"/>
</dbReference>
<dbReference type="InParanoid" id="F7BT19"/>
<feature type="transmembrane region" description="Helical" evidence="13">
    <location>
        <begin position="46"/>
        <end position="63"/>
    </location>
</feature>
<evidence type="ECO:0000256" key="12">
    <source>
        <dbReference type="ARBA" id="ARBA00023224"/>
    </source>
</evidence>
<feature type="transmembrane region" description="Helical" evidence="13">
    <location>
        <begin position="69"/>
        <end position="87"/>
    </location>
</feature>
<evidence type="ECO:0000256" key="7">
    <source>
        <dbReference type="ARBA" id="ARBA00022989"/>
    </source>
</evidence>
<dbReference type="GeneID" id="100014666"/>
<dbReference type="GeneTree" id="ENSGT00960000186612"/>
<dbReference type="Ensembl" id="ENSMODT00000007753.3">
    <property type="protein sequence ID" value="ENSMODP00000007600.3"/>
    <property type="gene ID" value="ENSMODG00000036558.1"/>
</dbReference>
<feature type="transmembrane region" description="Helical" evidence="13">
    <location>
        <begin position="94"/>
        <end position="116"/>
    </location>
</feature>
<keyword evidence="5 13" id="KW-0589">Pheromone response</keyword>
<protein>
    <recommendedName>
        <fullName evidence="13">Vomeronasal type-1 receptor</fullName>
    </recommendedName>
</protein>
<evidence type="ECO:0000256" key="13">
    <source>
        <dbReference type="RuleBase" id="RU364061"/>
    </source>
</evidence>
<keyword evidence="11" id="KW-0325">Glycoprotein</keyword>
<feature type="transmembrane region" description="Helical" evidence="13">
    <location>
        <begin position="163"/>
        <end position="182"/>
    </location>
</feature>
<reference evidence="15" key="3">
    <citation type="submission" date="2025-09" db="UniProtKB">
        <authorList>
            <consortium name="Ensembl"/>
        </authorList>
    </citation>
    <scope>IDENTIFICATION</scope>
</reference>
<evidence type="ECO:0000256" key="9">
    <source>
        <dbReference type="ARBA" id="ARBA00023136"/>
    </source>
</evidence>
<keyword evidence="4 13" id="KW-1003">Cell membrane</keyword>
<keyword evidence="16" id="KW-1185">Reference proteome</keyword>
<gene>
    <name evidence="15" type="primary">monDomV1R1225</name>
</gene>
<dbReference type="eggNOG" id="ENOG502TFDE">
    <property type="taxonomic scope" value="Eukaryota"/>
</dbReference>
<dbReference type="SUPFAM" id="SSF81321">
    <property type="entry name" value="Family A G protein-coupled receptor-like"/>
    <property type="match status" value="1"/>
</dbReference>
<name>F7BT19_MONDO</name>
<dbReference type="GO" id="GO:0016503">
    <property type="term" value="F:pheromone receptor activity"/>
    <property type="evidence" value="ECO:0007669"/>
    <property type="project" value="InterPro"/>
</dbReference>
<accession>F7BT19</accession>
<dbReference type="Proteomes" id="UP000002280">
    <property type="component" value="Chromosome 4"/>
</dbReference>
<dbReference type="GO" id="GO:0005550">
    <property type="term" value="F:pheromone binding"/>
    <property type="evidence" value="ECO:0000318"/>
    <property type="project" value="GO_Central"/>
</dbReference>
<feature type="transmembrane region" description="Helical" evidence="13">
    <location>
        <begin position="236"/>
        <end position="261"/>
    </location>
</feature>
<evidence type="ECO:0000256" key="6">
    <source>
        <dbReference type="ARBA" id="ARBA00022692"/>
    </source>
</evidence>
<dbReference type="InterPro" id="IPR017452">
    <property type="entry name" value="GPCR_Rhodpsn_7TM"/>
</dbReference>
<evidence type="ECO:0000256" key="1">
    <source>
        <dbReference type="ARBA" id="ARBA00003878"/>
    </source>
</evidence>
<dbReference type="AlphaFoldDB" id="F7BT19"/>
<comment type="function">
    <text evidence="1">Putative pheromone receptor.</text>
</comment>
<evidence type="ECO:0000313" key="15">
    <source>
        <dbReference type="Ensembl" id="ENSMODP00000007600.3"/>
    </source>
</evidence>
<feature type="transmembrane region" description="Helical" evidence="13">
    <location>
        <begin position="128"/>
        <end position="151"/>
    </location>
</feature>
<evidence type="ECO:0000256" key="2">
    <source>
        <dbReference type="ARBA" id="ARBA00004651"/>
    </source>
</evidence>